<protein>
    <submittedName>
        <fullName evidence="7">Fatty acyl-AMP ligase</fullName>
    </submittedName>
</protein>
<dbReference type="Gene3D" id="3.30.300.30">
    <property type="match status" value="1"/>
</dbReference>
<evidence type="ECO:0000313" key="8">
    <source>
        <dbReference type="Proteomes" id="UP001501116"/>
    </source>
</evidence>
<evidence type="ECO:0000256" key="4">
    <source>
        <dbReference type="ARBA" id="ARBA00023098"/>
    </source>
</evidence>
<feature type="domain" description="AMP-binding enzyme C-terminal" evidence="6">
    <location>
        <begin position="481"/>
        <end position="592"/>
    </location>
</feature>
<evidence type="ECO:0000313" key="7">
    <source>
        <dbReference type="EMBL" id="GAA1988362.1"/>
    </source>
</evidence>
<comment type="similarity">
    <text evidence="1">Belongs to the ATP-dependent AMP-binding enzyme family.</text>
</comment>
<gene>
    <name evidence="7" type="ORF">GCM10009754_78070</name>
</gene>
<accession>A0ABN2SKM2</accession>
<comment type="caution">
    <text evidence="7">The sequence shown here is derived from an EMBL/GenBank/DDBJ whole genome shotgun (WGS) entry which is preliminary data.</text>
</comment>
<dbReference type="InterPro" id="IPR045851">
    <property type="entry name" value="AMP-bd_C_sf"/>
</dbReference>
<dbReference type="EMBL" id="BAAANN010000048">
    <property type="protein sequence ID" value="GAA1988362.1"/>
    <property type="molecule type" value="Genomic_DNA"/>
</dbReference>
<evidence type="ECO:0000259" key="5">
    <source>
        <dbReference type="Pfam" id="PF00501"/>
    </source>
</evidence>
<dbReference type="Pfam" id="PF00501">
    <property type="entry name" value="AMP-binding"/>
    <property type="match status" value="1"/>
</dbReference>
<keyword evidence="8" id="KW-1185">Reference proteome</keyword>
<keyword evidence="2 7" id="KW-0436">Ligase</keyword>
<keyword evidence="4" id="KW-0443">Lipid metabolism</keyword>
<name>A0ABN2SKM2_9PSEU</name>
<dbReference type="Pfam" id="PF23024">
    <property type="entry name" value="AMP-dom_DIP2-like"/>
    <property type="match status" value="1"/>
</dbReference>
<dbReference type="GO" id="GO:0016874">
    <property type="term" value="F:ligase activity"/>
    <property type="evidence" value="ECO:0007669"/>
    <property type="project" value="UniProtKB-KW"/>
</dbReference>
<keyword evidence="3" id="KW-0276">Fatty acid metabolism</keyword>
<proteinExistence type="inferred from homology"/>
<dbReference type="InterPro" id="IPR042099">
    <property type="entry name" value="ANL_N_sf"/>
</dbReference>
<dbReference type="Gene3D" id="3.40.50.12780">
    <property type="entry name" value="N-terminal domain of ligase-like"/>
    <property type="match status" value="1"/>
</dbReference>
<evidence type="ECO:0000256" key="1">
    <source>
        <dbReference type="ARBA" id="ARBA00006432"/>
    </source>
</evidence>
<evidence type="ECO:0000256" key="3">
    <source>
        <dbReference type="ARBA" id="ARBA00022832"/>
    </source>
</evidence>
<reference evidence="7 8" key="1">
    <citation type="journal article" date="2019" name="Int. J. Syst. Evol. Microbiol.">
        <title>The Global Catalogue of Microorganisms (GCM) 10K type strain sequencing project: providing services to taxonomists for standard genome sequencing and annotation.</title>
        <authorList>
            <consortium name="The Broad Institute Genomics Platform"/>
            <consortium name="The Broad Institute Genome Sequencing Center for Infectious Disease"/>
            <person name="Wu L."/>
            <person name="Ma J."/>
        </authorList>
    </citation>
    <scope>NUCLEOTIDE SEQUENCE [LARGE SCALE GENOMIC DNA]</scope>
    <source>
        <strain evidence="7 8">JCM 14545</strain>
    </source>
</reference>
<dbReference type="PANTHER" id="PTHR22754">
    <property type="entry name" value="DISCO-INTERACTING PROTEIN 2 DIP2 -RELATED"/>
    <property type="match status" value="1"/>
</dbReference>
<dbReference type="SUPFAM" id="SSF56801">
    <property type="entry name" value="Acetyl-CoA synthetase-like"/>
    <property type="match status" value="1"/>
</dbReference>
<dbReference type="RefSeq" id="WP_344430447.1">
    <property type="nucleotide sequence ID" value="NZ_BAAANN010000048.1"/>
</dbReference>
<dbReference type="PANTHER" id="PTHR22754:SF32">
    <property type="entry name" value="DISCO-INTERACTING PROTEIN 2"/>
    <property type="match status" value="1"/>
</dbReference>
<sequence length="597" mass="64091">MTTTPEQQRSHGSAHTLDESLPSALARWAALQGDERAVAFVDYRTSQAGAITSMTWRELNDRVDAVAAWCQRHANRGDRAAVLVPQSVDYVAAFLGVLRAGLVAVPMYEPNPLPGHAERLVTVLTDCAPTLVLTTRDHADAVEGFLTEHEMSVPRLLAVDVLPLLSEKDYEPPRLAADDLAYLQYTSGSTRNPAGVMITHGNVMANARQGVEAYQGERGRSTVVSWLPLFHDMGLVVGIASPIAGGFPAVLMDPIAFLAQPTRWLQVLSTVDGAAITAAPNFAYGYVAARTKEQDKESLRLDHVVTFGDGSEPVVPSTLDTFYSAFARCGAEPRMHRHTYGLAEAVVMVSVSPAGAPPRRQGFDRVSLAAGRAVEVAQGAESSSTLVSAGQPVGQRLRIADPRTATVLPDGRVGEIWSSGPNVGTGYWRREEESAHVFEARLSDEDGRAVEPHPGRPGWLRTGDLGVVVGGDLFITGRIKDLIIVDGRNHYPQDVEHTVEQAHPAIRRHAAAAFSVPGEHGEQAVVVAERARQVPSEELDRAEVAAAVRAAVSAHHGLALRDVLVVEPGELSRTSSGKIRRSGCRTRYVDGSFGTLG</sequence>
<evidence type="ECO:0000259" key="6">
    <source>
        <dbReference type="Pfam" id="PF23024"/>
    </source>
</evidence>
<dbReference type="InterPro" id="IPR040097">
    <property type="entry name" value="FAAL/FAAC"/>
</dbReference>
<dbReference type="CDD" id="cd05931">
    <property type="entry name" value="FAAL"/>
    <property type="match status" value="1"/>
</dbReference>
<feature type="domain" description="AMP-dependent synthetase/ligase" evidence="5">
    <location>
        <begin position="27"/>
        <end position="428"/>
    </location>
</feature>
<dbReference type="InterPro" id="IPR000873">
    <property type="entry name" value="AMP-dep_synth/lig_dom"/>
</dbReference>
<dbReference type="Proteomes" id="UP001501116">
    <property type="component" value="Unassembled WGS sequence"/>
</dbReference>
<organism evidence="7 8">
    <name type="scientific">Amycolatopsis minnesotensis</name>
    <dbReference type="NCBI Taxonomy" id="337894"/>
    <lineage>
        <taxon>Bacteria</taxon>
        <taxon>Bacillati</taxon>
        <taxon>Actinomycetota</taxon>
        <taxon>Actinomycetes</taxon>
        <taxon>Pseudonocardiales</taxon>
        <taxon>Pseudonocardiaceae</taxon>
        <taxon>Amycolatopsis</taxon>
    </lineage>
</organism>
<dbReference type="InterPro" id="IPR025110">
    <property type="entry name" value="AMP-bd_C"/>
</dbReference>
<evidence type="ECO:0000256" key="2">
    <source>
        <dbReference type="ARBA" id="ARBA00022598"/>
    </source>
</evidence>